<dbReference type="EMBL" id="FWFL01000001">
    <property type="protein sequence ID" value="SLN12570.1"/>
    <property type="molecule type" value="Genomic_DNA"/>
</dbReference>
<evidence type="ECO:0000256" key="5">
    <source>
        <dbReference type="ARBA" id="ARBA00022729"/>
    </source>
</evidence>
<evidence type="ECO:0000256" key="2">
    <source>
        <dbReference type="ARBA" id="ARBA00008163"/>
    </source>
</evidence>
<dbReference type="Gene3D" id="2.40.160.60">
    <property type="entry name" value="Outer membrane protein transport protein (OMPP1/FadL/TodX)"/>
    <property type="match status" value="1"/>
</dbReference>
<dbReference type="AlphaFoldDB" id="A0A1Y5RBR2"/>
<gene>
    <name evidence="9" type="ORF">PEL8287_00414</name>
</gene>
<dbReference type="SUPFAM" id="SSF56935">
    <property type="entry name" value="Porins"/>
    <property type="match status" value="1"/>
</dbReference>
<keyword evidence="7" id="KW-0998">Cell outer membrane</keyword>
<evidence type="ECO:0000313" key="10">
    <source>
        <dbReference type="Proteomes" id="UP000193827"/>
    </source>
</evidence>
<dbReference type="RefSeq" id="WP_085890682.1">
    <property type="nucleotide sequence ID" value="NZ_FWFL01000001.1"/>
</dbReference>
<dbReference type="Proteomes" id="UP000193827">
    <property type="component" value="Unassembled WGS sequence"/>
</dbReference>
<feature type="chain" id="PRO_5013096860" evidence="8">
    <location>
        <begin position="21"/>
        <end position="372"/>
    </location>
</feature>
<keyword evidence="10" id="KW-1185">Reference proteome</keyword>
<comment type="subcellular location">
    <subcellularLocation>
        <location evidence="1">Cell outer membrane</location>
        <topology evidence="1">Multi-pass membrane protein</topology>
    </subcellularLocation>
</comment>
<evidence type="ECO:0000256" key="1">
    <source>
        <dbReference type="ARBA" id="ARBA00004571"/>
    </source>
</evidence>
<dbReference type="PANTHER" id="PTHR35093">
    <property type="entry name" value="OUTER MEMBRANE PROTEIN NMB0088-RELATED"/>
    <property type="match status" value="1"/>
</dbReference>
<keyword evidence="6" id="KW-0472">Membrane</keyword>
<evidence type="ECO:0000313" key="9">
    <source>
        <dbReference type="EMBL" id="SLN12570.1"/>
    </source>
</evidence>
<dbReference type="GO" id="GO:0015483">
    <property type="term" value="F:long-chain fatty acid transporting porin activity"/>
    <property type="evidence" value="ECO:0007669"/>
    <property type="project" value="TreeGrafter"/>
</dbReference>
<protein>
    <submittedName>
        <fullName evidence="9">Outer membrane protein transport protein (OMPP1/FadL/TodX)</fullName>
    </submittedName>
</protein>
<dbReference type="InterPro" id="IPR005017">
    <property type="entry name" value="OMPP1/FadL/TodX"/>
</dbReference>
<reference evidence="9 10" key="1">
    <citation type="submission" date="2017-03" db="EMBL/GenBank/DDBJ databases">
        <authorList>
            <person name="Afonso C.L."/>
            <person name="Miller P.J."/>
            <person name="Scott M.A."/>
            <person name="Spackman E."/>
            <person name="Goraichik I."/>
            <person name="Dimitrov K.M."/>
            <person name="Suarez D.L."/>
            <person name="Swayne D.E."/>
        </authorList>
    </citation>
    <scope>NUCLEOTIDE SEQUENCE [LARGE SCALE GENOMIC DNA]</scope>
    <source>
        <strain evidence="9 10">CECT 8287</strain>
    </source>
</reference>
<accession>A0A1Y5RBR2</accession>
<feature type="signal peptide" evidence="8">
    <location>
        <begin position="1"/>
        <end position="20"/>
    </location>
</feature>
<keyword evidence="3" id="KW-1134">Transmembrane beta strand</keyword>
<name>A0A1Y5RBR2_9RHOB</name>
<proteinExistence type="inferred from homology"/>
<dbReference type="OrthoDB" id="6679728at2"/>
<comment type="similarity">
    <text evidence="2">Belongs to the OmpP1/FadL family.</text>
</comment>
<organism evidence="9 10">
    <name type="scientific">Roseovarius litorisediminis</name>
    <dbReference type="NCBI Taxonomy" id="1312363"/>
    <lineage>
        <taxon>Bacteria</taxon>
        <taxon>Pseudomonadati</taxon>
        <taxon>Pseudomonadota</taxon>
        <taxon>Alphaproteobacteria</taxon>
        <taxon>Rhodobacterales</taxon>
        <taxon>Roseobacteraceae</taxon>
        <taxon>Roseovarius</taxon>
    </lineage>
</organism>
<evidence type="ECO:0000256" key="8">
    <source>
        <dbReference type="SAM" id="SignalP"/>
    </source>
</evidence>
<keyword evidence="5 8" id="KW-0732">Signal</keyword>
<keyword evidence="4" id="KW-0812">Transmembrane</keyword>
<evidence type="ECO:0000256" key="4">
    <source>
        <dbReference type="ARBA" id="ARBA00022692"/>
    </source>
</evidence>
<evidence type="ECO:0000256" key="3">
    <source>
        <dbReference type="ARBA" id="ARBA00022452"/>
    </source>
</evidence>
<dbReference type="Pfam" id="PF03349">
    <property type="entry name" value="Toluene_X"/>
    <property type="match status" value="1"/>
</dbReference>
<dbReference type="GO" id="GO:0009279">
    <property type="term" value="C:cell outer membrane"/>
    <property type="evidence" value="ECO:0007669"/>
    <property type="project" value="UniProtKB-SubCell"/>
</dbReference>
<evidence type="ECO:0000256" key="6">
    <source>
        <dbReference type="ARBA" id="ARBA00023136"/>
    </source>
</evidence>
<dbReference type="PANTHER" id="PTHR35093:SF8">
    <property type="entry name" value="OUTER MEMBRANE PROTEIN NMB0088-RELATED"/>
    <property type="match status" value="1"/>
</dbReference>
<evidence type="ECO:0000256" key="7">
    <source>
        <dbReference type="ARBA" id="ARBA00023237"/>
    </source>
</evidence>
<sequence length="372" mass="39760">MKKYAMAATALATAASMANAGGIERRGDPSMILFEKSRVYLEFSASSIDPQVSGSPLAGVPTAPTGDIQERYQSFAGGLKYQLNDKIALALVIDEPVGASVNYQLPTVAGGGAFFGGSNAELNTIAFTGMAKYQASERFSVYGGLRYIGLGGSVFVISPATGPTLTGPGAPYSLNEDKDFQFGYLLGAAYEIPDIALRVALTYESKTEHDFDDNTGAGFEVKIPQAFTLHAQTGIAANTLLFGSVKWREWTDFRIQPADFSSVAPGVGFVNTAIASEPEDIWTYELGIGRRFTENWSGAFILGYEKDEGQPVGNLSGKDGYISYGLAATYENEHIKVTTGIRYFDIGNANSSVTSFTNNDAFAFGTKVGFKF</sequence>